<keyword evidence="1" id="KW-0732">Signal</keyword>
<dbReference type="PROSITE" id="PS51352">
    <property type="entry name" value="THIOREDOXIN_2"/>
    <property type="match status" value="1"/>
</dbReference>
<dbReference type="AlphaFoldDB" id="A0A5C7FI12"/>
<sequence>MKNFFLLLLCALSLSIFAQNKSTVANIGAATEGMKFVEMPFQQLLDLAKKERKIIFIDAYTTWCGPCKMMAAKVFPEAKVGEVYNERFINAKFDMEKGEGPGLAQRYSVMAYPTYLFVDGNGDIVHKGIGYIPQEEFLALADAASGENSLGVLNKRYDDGDRSEEFLAEYSQVLTKVYEQKKANKVSGEYLDMKEDWSDPATMELLITNPGELGGKRMNYLTSNADKAMEVAGAGSFVMTMQQAIIGNYMKTNQTRTLPEVAEIADDYKQYGGSITQRLIDHYTMLRAEQVGDNEAYLPAAVKYYSTYGSDSAMELNAVAWNVFESSDNQEYLKQALNWAKQSVELEKGYANMDTLAWLYNKTGNKKMARKTAKEAIELAKAEGQDYSETATILDEK</sequence>
<accession>A0A5C7FI12</accession>
<feature type="domain" description="Thioredoxin" evidence="2">
    <location>
        <begin position="16"/>
        <end position="146"/>
    </location>
</feature>
<reference evidence="3 4" key="1">
    <citation type="submission" date="2019-08" db="EMBL/GenBank/DDBJ databases">
        <title>Lewinella sp. strain SSH13 Genome sequencing and assembly.</title>
        <authorList>
            <person name="Kim I."/>
        </authorList>
    </citation>
    <scope>NUCLEOTIDE SEQUENCE [LARGE SCALE GENOMIC DNA]</scope>
    <source>
        <strain evidence="3 4">SSH13</strain>
    </source>
</reference>
<dbReference type="RefSeq" id="WP_147930763.1">
    <property type="nucleotide sequence ID" value="NZ_VOXD01000014.1"/>
</dbReference>
<gene>
    <name evidence="3" type="ORF">FUA23_10840</name>
</gene>
<name>A0A5C7FI12_9BACT</name>
<dbReference type="Pfam" id="PF00085">
    <property type="entry name" value="Thioredoxin"/>
    <property type="match status" value="1"/>
</dbReference>
<proteinExistence type="predicted"/>
<dbReference type="SUPFAM" id="SSF52833">
    <property type="entry name" value="Thioredoxin-like"/>
    <property type="match status" value="1"/>
</dbReference>
<evidence type="ECO:0000313" key="3">
    <source>
        <dbReference type="EMBL" id="TXF89454.1"/>
    </source>
</evidence>
<dbReference type="PANTHER" id="PTHR43601:SF3">
    <property type="entry name" value="THIOREDOXIN, MITOCHONDRIAL"/>
    <property type="match status" value="1"/>
</dbReference>
<evidence type="ECO:0000259" key="2">
    <source>
        <dbReference type="PROSITE" id="PS51352"/>
    </source>
</evidence>
<evidence type="ECO:0000313" key="4">
    <source>
        <dbReference type="Proteomes" id="UP000321907"/>
    </source>
</evidence>
<dbReference type="EMBL" id="VOXD01000014">
    <property type="protein sequence ID" value="TXF89454.1"/>
    <property type="molecule type" value="Genomic_DNA"/>
</dbReference>
<evidence type="ECO:0000256" key="1">
    <source>
        <dbReference type="SAM" id="SignalP"/>
    </source>
</evidence>
<comment type="caution">
    <text evidence="3">The sequence shown here is derived from an EMBL/GenBank/DDBJ whole genome shotgun (WGS) entry which is preliminary data.</text>
</comment>
<dbReference type="Gene3D" id="3.40.30.10">
    <property type="entry name" value="Glutaredoxin"/>
    <property type="match status" value="1"/>
</dbReference>
<dbReference type="InterPro" id="IPR036249">
    <property type="entry name" value="Thioredoxin-like_sf"/>
</dbReference>
<dbReference type="OrthoDB" id="120730at2"/>
<protein>
    <submittedName>
        <fullName evidence="3">DUF255 domain-containing protein</fullName>
    </submittedName>
</protein>
<dbReference type="CDD" id="cd02947">
    <property type="entry name" value="TRX_family"/>
    <property type="match status" value="1"/>
</dbReference>
<keyword evidence="4" id="KW-1185">Reference proteome</keyword>
<organism evidence="3 4">
    <name type="scientific">Neolewinella aurantiaca</name>
    <dbReference type="NCBI Taxonomy" id="2602767"/>
    <lineage>
        <taxon>Bacteria</taxon>
        <taxon>Pseudomonadati</taxon>
        <taxon>Bacteroidota</taxon>
        <taxon>Saprospiria</taxon>
        <taxon>Saprospirales</taxon>
        <taxon>Lewinellaceae</taxon>
        <taxon>Neolewinella</taxon>
    </lineage>
</organism>
<dbReference type="InterPro" id="IPR013766">
    <property type="entry name" value="Thioredoxin_domain"/>
</dbReference>
<feature type="signal peptide" evidence="1">
    <location>
        <begin position="1"/>
        <end position="18"/>
    </location>
</feature>
<dbReference type="Proteomes" id="UP000321907">
    <property type="component" value="Unassembled WGS sequence"/>
</dbReference>
<dbReference type="GO" id="GO:0045454">
    <property type="term" value="P:cell redox homeostasis"/>
    <property type="evidence" value="ECO:0007669"/>
    <property type="project" value="TreeGrafter"/>
</dbReference>
<dbReference type="PANTHER" id="PTHR43601">
    <property type="entry name" value="THIOREDOXIN, MITOCHONDRIAL"/>
    <property type="match status" value="1"/>
</dbReference>
<feature type="chain" id="PRO_5022899950" evidence="1">
    <location>
        <begin position="19"/>
        <end position="397"/>
    </location>
</feature>